<dbReference type="CDD" id="cd00038">
    <property type="entry name" value="CAP_ED"/>
    <property type="match status" value="1"/>
</dbReference>
<dbReference type="AlphaFoldDB" id="A0A8J6ZCU0"/>
<dbReference type="InterPro" id="IPR014710">
    <property type="entry name" value="RmlC-like_jellyroll"/>
</dbReference>
<reference evidence="6" key="1">
    <citation type="submission" date="2020-09" db="EMBL/GenBank/DDBJ databases">
        <title>A novel bacterium of genus Mangrovicoccus, isolated from South China Sea.</title>
        <authorList>
            <person name="Huang H."/>
            <person name="Mo K."/>
            <person name="Hu Y."/>
        </authorList>
    </citation>
    <scope>NUCLEOTIDE SEQUENCE</scope>
    <source>
        <strain evidence="6">HB182678</strain>
    </source>
</reference>
<dbReference type="SUPFAM" id="SSF51206">
    <property type="entry name" value="cAMP-binding domain-like"/>
    <property type="match status" value="1"/>
</dbReference>
<name>A0A8J6ZCU0_9RHOB</name>
<sequence length="225" mass="24847">MSRGTPPWSDLPLFEGIDPEVIAAMGLRWSELGYAPGQLVFDREDPGRDVYFLLSGALLAVYWTADGREIIYTRIGTGSLIGELSAIDGGARSLAIFARSESRLLLLPETGFRRLLEEVPQVRARVMQDLVGRIRNLTRRANELSTYTIEQRLCAYLLRLALEAGSLRPGGLIADAPTHLEIAGSIGANREMVSRSMSRLARRGAIRTARRKIEIIDPDLLSEGL</sequence>
<evidence type="ECO:0000259" key="5">
    <source>
        <dbReference type="PROSITE" id="PS51063"/>
    </source>
</evidence>
<keyword evidence="1" id="KW-0805">Transcription regulation</keyword>
<dbReference type="Gene3D" id="1.10.10.10">
    <property type="entry name" value="Winged helix-like DNA-binding domain superfamily/Winged helix DNA-binding domain"/>
    <property type="match status" value="1"/>
</dbReference>
<organism evidence="6 7">
    <name type="scientific">Mangrovicoccus algicola</name>
    <dbReference type="NCBI Taxonomy" id="2771008"/>
    <lineage>
        <taxon>Bacteria</taxon>
        <taxon>Pseudomonadati</taxon>
        <taxon>Pseudomonadota</taxon>
        <taxon>Alphaproteobacteria</taxon>
        <taxon>Rhodobacterales</taxon>
        <taxon>Paracoccaceae</taxon>
        <taxon>Mangrovicoccus</taxon>
    </lineage>
</organism>
<dbReference type="InterPro" id="IPR012318">
    <property type="entry name" value="HTH_CRP"/>
</dbReference>
<dbReference type="GO" id="GO:0003677">
    <property type="term" value="F:DNA binding"/>
    <property type="evidence" value="ECO:0007669"/>
    <property type="project" value="UniProtKB-KW"/>
</dbReference>
<comment type="caution">
    <text evidence="6">The sequence shown here is derived from an EMBL/GenBank/DDBJ whole genome shotgun (WGS) entry which is preliminary data.</text>
</comment>
<evidence type="ECO:0000256" key="3">
    <source>
        <dbReference type="ARBA" id="ARBA00023163"/>
    </source>
</evidence>
<dbReference type="SMART" id="SM00419">
    <property type="entry name" value="HTH_CRP"/>
    <property type="match status" value="1"/>
</dbReference>
<evidence type="ECO:0000313" key="6">
    <source>
        <dbReference type="EMBL" id="MBE3639905.1"/>
    </source>
</evidence>
<proteinExistence type="predicted"/>
<feature type="domain" description="Cyclic nucleotide-binding" evidence="4">
    <location>
        <begin position="13"/>
        <end position="133"/>
    </location>
</feature>
<evidence type="ECO:0000256" key="1">
    <source>
        <dbReference type="ARBA" id="ARBA00023015"/>
    </source>
</evidence>
<dbReference type="GO" id="GO:0003700">
    <property type="term" value="F:DNA-binding transcription factor activity"/>
    <property type="evidence" value="ECO:0007669"/>
    <property type="project" value="TreeGrafter"/>
</dbReference>
<evidence type="ECO:0000259" key="4">
    <source>
        <dbReference type="PROSITE" id="PS50042"/>
    </source>
</evidence>
<dbReference type="SMART" id="SM00100">
    <property type="entry name" value="cNMP"/>
    <property type="match status" value="1"/>
</dbReference>
<feature type="domain" description="HTH crp-type" evidence="5">
    <location>
        <begin position="147"/>
        <end position="219"/>
    </location>
</feature>
<evidence type="ECO:0000256" key="2">
    <source>
        <dbReference type="ARBA" id="ARBA00023125"/>
    </source>
</evidence>
<dbReference type="Pfam" id="PF13545">
    <property type="entry name" value="HTH_Crp_2"/>
    <property type="match status" value="1"/>
</dbReference>
<keyword evidence="7" id="KW-1185">Reference proteome</keyword>
<evidence type="ECO:0000313" key="7">
    <source>
        <dbReference type="Proteomes" id="UP000609121"/>
    </source>
</evidence>
<dbReference type="PROSITE" id="PS50042">
    <property type="entry name" value="CNMP_BINDING_3"/>
    <property type="match status" value="1"/>
</dbReference>
<dbReference type="SUPFAM" id="SSF46785">
    <property type="entry name" value="Winged helix' DNA-binding domain"/>
    <property type="match status" value="1"/>
</dbReference>
<dbReference type="InterPro" id="IPR036390">
    <property type="entry name" value="WH_DNA-bd_sf"/>
</dbReference>
<protein>
    <submittedName>
        <fullName evidence="6">Crp/Fnr family transcriptional regulator</fullName>
    </submittedName>
</protein>
<dbReference type="PROSITE" id="PS51063">
    <property type="entry name" value="HTH_CRP_2"/>
    <property type="match status" value="1"/>
</dbReference>
<dbReference type="EMBL" id="JACVXA010000063">
    <property type="protein sequence ID" value="MBE3639905.1"/>
    <property type="molecule type" value="Genomic_DNA"/>
</dbReference>
<gene>
    <name evidence="6" type="ORF">ICN82_17010</name>
</gene>
<dbReference type="InterPro" id="IPR036388">
    <property type="entry name" value="WH-like_DNA-bd_sf"/>
</dbReference>
<dbReference type="InterPro" id="IPR000595">
    <property type="entry name" value="cNMP-bd_dom"/>
</dbReference>
<dbReference type="InterPro" id="IPR018490">
    <property type="entry name" value="cNMP-bd_dom_sf"/>
</dbReference>
<dbReference type="Gene3D" id="2.60.120.10">
    <property type="entry name" value="Jelly Rolls"/>
    <property type="match status" value="1"/>
</dbReference>
<keyword evidence="3" id="KW-0804">Transcription</keyword>
<dbReference type="PANTHER" id="PTHR24567:SF68">
    <property type="entry name" value="DNA-BINDING TRANSCRIPTIONAL DUAL REGULATOR CRP"/>
    <property type="match status" value="1"/>
</dbReference>
<dbReference type="RefSeq" id="WP_193185125.1">
    <property type="nucleotide sequence ID" value="NZ_JACVXA010000063.1"/>
</dbReference>
<keyword evidence="2" id="KW-0238">DNA-binding</keyword>
<dbReference type="Proteomes" id="UP000609121">
    <property type="component" value="Unassembled WGS sequence"/>
</dbReference>
<dbReference type="PANTHER" id="PTHR24567">
    <property type="entry name" value="CRP FAMILY TRANSCRIPTIONAL REGULATORY PROTEIN"/>
    <property type="match status" value="1"/>
</dbReference>
<dbReference type="GO" id="GO:0005829">
    <property type="term" value="C:cytosol"/>
    <property type="evidence" value="ECO:0007669"/>
    <property type="project" value="TreeGrafter"/>
</dbReference>
<dbReference type="InterPro" id="IPR050397">
    <property type="entry name" value="Env_Response_Regulators"/>
</dbReference>
<accession>A0A8J6ZCU0</accession>
<dbReference type="Pfam" id="PF00027">
    <property type="entry name" value="cNMP_binding"/>
    <property type="match status" value="1"/>
</dbReference>